<dbReference type="GO" id="GO:0061809">
    <property type="term" value="F:NAD+ nucleosidase activity, cyclic ADP-ribose generating"/>
    <property type="evidence" value="ECO:0007669"/>
    <property type="project" value="UniProtKB-EC"/>
</dbReference>
<comment type="caution">
    <text evidence="7">The sequence shown here is derived from an EMBL/GenBank/DDBJ whole genome shotgun (WGS) entry which is preliminary data.</text>
</comment>
<protein>
    <recommendedName>
        <fullName evidence="1">ADP-ribosyl cyclase/cyclic ADP-ribose hydrolase</fullName>
        <ecNumber evidence="1">3.2.2.6</ecNumber>
    </recommendedName>
</protein>
<dbReference type="InterPro" id="IPR000157">
    <property type="entry name" value="TIR_dom"/>
</dbReference>
<dbReference type="Proteomes" id="UP000823989">
    <property type="component" value="Unassembled WGS sequence"/>
</dbReference>
<evidence type="ECO:0000313" key="7">
    <source>
        <dbReference type="EMBL" id="HIW12352.1"/>
    </source>
</evidence>
<dbReference type="SUPFAM" id="SSF52200">
    <property type="entry name" value="Toll/Interleukin receptor TIR domain"/>
    <property type="match status" value="1"/>
</dbReference>
<keyword evidence="3" id="KW-0520">NAD</keyword>
<dbReference type="Gene3D" id="3.40.50.10140">
    <property type="entry name" value="Toll/interleukin-1 receptor homology (TIR) domain"/>
    <property type="match status" value="1"/>
</dbReference>
<keyword evidence="2" id="KW-0378">Hydrolase</keyword>
<evidence type="ECO:0000256" key="5">
    <source>
        <dbReference type="SAM" id="Coils"/>
    </source>
</evidence>
<dbReference type="AlphaFoldDB" id="A0A9D1QFS8"/>
<dbReference type="PANTHER" id="PTHR32009:SF39">
    <property type="entry name" value="TIR DOMAIN-CONTAINING PROTEIN"/>
    <property type="match status" value="1"/>
</dbReference>
<accession>A0A9D1QFS8</accession>
<evidence type="ECO:0000256" key="4">
    <source>
        <dbReference type="ARBA" id="ARBA00047304"/>
    </source>
</evidence>
<dbReference type="EC" id="3.2.2.6" evidence="1"/>
<evidence type="ECO:0000256" key="3">
    <source>
        <dbReference type="ARBA" id="ARBA00023027"/>
    </source>
</evidence>
<feature type="domain" description="TIR" evidence="6">
    <location>
        <begin position="132"/>
        <end position="259"/>
    </location>
</feature>
<comment type="catalytic activity">
    <reaction evidence="4">
        <text>NAD(+) + H2O = ADP-D-ribose + nicotinamide + H(+)</text>
        <dbReference type="Rhea" id="RHEA:16301"/>
        <dbReference type="ChEBI" id="CHEBI:15377"/>
        <dbReference type="ChEBI" id="CHEBI:15378"/>
        <dbReference type="ChEBI" id="CHEBI:17154"/>
        <dbReference type="ChEBI" id="CHEBI:57540"/>
        <dbReference type="ChEBI" id="CHEBI:57967"/>
        <dbReference type="EC" id="3.2.2.6"/>
    </reaction>
    <physiologicalReaction direction="left-to-right" evidence="4">
        <dbReference type="Rhea" id="RHEA:16302"/>
    </physiologicalReaction>
</comment>
<dbReference type="SMART" id="SM00255">
    <property type="entry name" value="TIR"/>
    <property type="match status" value="1"/>
</dbReference>
<evidence type="ECO:0000259" key="6">
    <source>
        <dbReference type="PROSITE" id="PS50104"/>
    </source>
</evidence>
<evidence type="ECO:0000256" key="1">
    <source>
        <dbReference type="ARBA" id="ARBA00011982"/>
    </source>
</evidence>
<feature type="coiled-coil region" evidence="5">
    <location>
        <begin position="3"/>
        <end position="95"/>
    </location>
</feature>
<proteinExistence type="predicted"/>
<dbReference type="PANTHER" id="PTHR32009">
    <property type="entry name" value="TMV RESISTANCE PROTEIN N-LIKE"/>
    <property type="match status" value="1"/>
</dbReference>
<dbReference type="GO" id="GO:0007165">
    <property type="term" value="P:signal transduction"/>
    <property type="evidence" value="ECO:0007669"/>
    <property type="project" value="InterPro"/>
</dbReference>
<dbReference type="InterPro" id="IPR035897">
    <property type="entry name" value="Toll_tir_struct_dom_sf"/>
</dbReference>
<dbReference type="PROSITE" id="PS50104">
    <property type="entry name" value="TIR"/>
    <property type="match status" value="1"/>
</dbReference>
<name>A0A9D1QFS8_9STAP</name>
<sequence>MSISLVTSQIKRLEGEIDSLRLKMQKETQNEADALNNISKSTKKLNNSRTSASLNSAIRDFDNANRKLNRAQGEKAELSKRLAKKEKMLNDKRDRLMTLHYKHMREDIDEIESFYTSKEAEIQQKIDYSKQKPFDVFISHATDDKDDFVTQLTDGLKDEGIRIWYDSDEIEWGQSIRQKIDRGLTNSRFFIVVLSTSYINSHWTNYELDGILQRVAGSEENILLPIWHNISKEEIDAFSLTLSDKFALNTGQHDVGEMIDALVSLVKQNSVNV</sequence>
<reference evidence="7" key="1">
    <citation type="journal article" date="2021" name="PeerJ">
        <title>Extensive microbial diversity within the chicken gut microbiome revealed by metagenomics and culture.</title>
        <authorList>
            <person name="Gilroy R."/>
            <person name="Ravi A."/>
            <person name="Getino M."/>
            <person name="Pursley I."/>
            <person name="Horton D.L."/>
            <person name="Alikhan N.F."/>
            <person name="Baker D."/>
            <person name="Gharbi K."/>
            <person name="Hall N."/>
            <person name="Watson M."/>
            <person name="Adriaenssens E.M."/>
            <person name="Foster-Nyarko E."/>
            <person name="Jarju S."/>
            <person name="Secka A."/>
            <person name="Antonio M."/>
            <person name="Oren A."/>
            <person name="Chaudhuri R.R."/>
            <person name="La Ragione R."/>
            <person name="Hildebrand F."/>
            <person name="Pallen M.J."/>
        </authorList>
    </citation>
    <scope>NUCLEOTIDE SEQUENCE</scope>
    <source>
        <strain evidence="7">ChiHjej13B12-752</strain>
    </source>
</reference>
<evidence type="ECO:0000313" key="8">
    <source>
        <dbReference type="Proteomes" id="UP000823989"/>
    </source>
</evidence>
<reference evidence="7" key="2">
    <citation type="submission" date="2021-04" db="EMBL/GenBank/DDBJ databases">
        <authorList>
            <person name="Gilroy R."/>
        </authorList>
    </citation>
    <scope>NUCLEOTIDE SEQUENCE</scope>
    <source>
        <strain evidence="7">ChiHjej13B12-752</strain>
    </source>
</reference>
<keyword evidence="5" id="KW-0175">Coiled coil</keyword>
<dbReference type="EMBL" id="DXHR01000013">
    <property type="protein sequence ID" value="HIW12352.1"/>
    <property type="molecule type" value="Genomic_DNA"/>
</dbReference>
<organism evidence="7 8">
    <name type="scientific">Candidatus Salinicoccus stercoripullorum</name>
    <dbReference type="NCBI Taxonomy" id="2838756"/>
    <lineage>
        <taxon>Bacteria</taxon>
        <taxon>Bacillati</taxon>
        <taxon>Bacillota</taxon>
        <taxon>Bacilli</taxon>
        <taxon>Bacillales</taxon>
        <taxon>Staphylococcaceae</taxon>
        <taxon>Salinicoccus</taxon>
    </lineage>
</organism>
<dbReference type="Pfam" id="PF13676">
    <property type="entry name" value="TIR_2"/>
    <property type="match status" value="1"/>
</dbReference>
<gene>
    <name evidence="7" type="ORF">H9891_04245</name>
</gene>
<evidence type="ECO:0000256" key="2">
    <source>
        <dbReference type="ARBA" id="ARBA00022801"/>
    </source>
</evidence>